<dbReference type="EMBL" id="ANPE02000272">
    <property type="protein sequence ID" value="EMY32448.1"/>
    <property type="molecule type" value="Genomic_DNA"/>
</dbReference>
<dbReference type="AlphaFoldDB" id="N1V2G9"/>
<dbReference type="GO" id="GO:0016301">
    <property type="term" value="F:kinase activity"/>
    <property type="evidence" value="ECO:0007669"/>
    <property type="project" value="UniProtKB-KW"/>
</dbReference>
<dbReference type="PANTHER" id="PTHR43615">
    <property type="entry name" value="PHOSPHOENOLPYRUVATE SYNTHASE-RELATED"/>
    <property type="match status" value="1"/>
</dbReference>
<proteinExistence type="predicted"/>
<evidence type="ECO:0000259" key="1">
    <source>
        <dbReference type="Pfam" id="PF00391"/>
    </source>
</evidence>
<comment type="caution">
    <text evidence="3">The sequence shown here is derived from an EMBL/GenBank/DDBJ whole genome shotgun (WGS) entry which is preliminary data.</text>
</comment>
<dbReference type="SUPFAM" id="SSF56059">
    <property type="entry name" value="Glutathione synthetase ATP-binding domain-like"/>
    <property type="match status" value="1"/>
</dbReference>
<evidence type="ECO:0000313" key="3">
    <source>
        <dbReference type="EMBL" id="EMY32448.1"/>
    </source>
</evidence>
<dbReference type="Pfam" id="PF01326">
    <property type="entry name" value="PPDK_N"/>
    <property type="match status" value="2"/>
</dbReference>
<dbReference type="GO" id="GO:0005524">
    <property type="term" value="F:ATP binding"/>
    <property type="evidence" value="ECO:0007669"/>
    <property type="project" value="InterPro"/>
</dbReference>
<keyword evidence="4" id="KW-1185">Reference proteome</keyword>
<dbReference type="Proteomes" id="UP000010729">
    <property type="component" value="Unassembled WGS sequence"/>
</dbReference>
<name>N1V2G9_9MICC</name>
<dbReference type="PANTHER" id="PTHR43615:SF1">
    <property type="entry name" value="PPDK_N DOMAIN-CONTAINING PROTEIN"/>
    <property type="match status" value="1"/>
</dbReference>
<accession>N1V2G9</accession>
<dbReference type="RefSeq" id="WP_005274205.1">
    <property type="nucleotide sequence ID" value="NZ_ANPE02000272.1"/>
</dbReference>
<dbReference type="Gene3D" id="3.30.470.20">
    <property type="entry name" value="ATP-grasp fold, B domain"/>
    <property type="match status" value="2"/>
</dbReference>
<keyword evidence="3" id="KW-0418">Kinase</keyword>
<keyword evidence="3" id="KW-0670">Pyruvate</keyword>
<protein>
    <submittedName>
        <fullName evidence="3">Pyruvate, water dikinase</fullName>
    </submittedName>
</protein>
<dbReference type="InterPro" id="IPR008279">
    <property type="entry name" value="PEP-util_enz_mobile_dom"/>
</dbReference>
<gene>
    <name evidence="3" type="ORF">D477_020108</name>
</gene>
<sequence length="361" mass="37452">MTAFVPLRAADAACGSKAVVLGKLLRTGFAVPNGFVLPVDSGAGWEQELPGVLDALDGSSFAVRSSGMAEDGHESSYAGQFHTSLDVPSAEVEDEVRRTAVAVEEARAYATVIGQPAADKVAVIVQRMLSPAAAGVAFTRDPVTGRRSIVIEAVHGLGDQLVSGQAHPERWRITPGNDPRCLTTRKVLNTEQATKVSRVAALAEKILGGPQDVEWAIADGQVWVLQARPITAISATENATAAAPSPDATTTAVGPTFGTPASPGTAHGRLRIIEGLDDFSRFATGEVLVCRATSPAWTPLLVRAAAVVTTRGGLLSHAAIIARELRIPAITDVPSAMGLPDGARVHVDGTAGTITALEESR</sequence>
<feature type="domain" description="Pyruvate phosphate dikinase AMP/ATP-binding" evidence="2">
    <location>
        <begin position="59"/>
        <end position="174"/>
    </location>
</feature>
<dbReference type="InterPro" id="IPR002192">
    <property type="entry name" value="PPDK_AMP/ATP-bd"/>
</dbReference>
<reference evidence="3 4" key="1">
    <citation type="journal article" date="2013" name="Genome Announc.">
        <title>Draft Genome Sequence of Arthrobacter crystallopoietes Strain BAB-32, Revealing Genes for Bioremediation.</title>
        <authorList>
            <person name="Joshi M.N."/>
            <person name="Pandit A.S."/>
            <person name="Sharma A."/>
            <person name="Pandya R.V."/>
            <person name="Desai S.M."/>
            <person name="Saxena A.K."/>
            <person name="Bagatharia S.B."/>
        </authorList>
    </citation>
    <scope>NUCLEOTIDE SEQUENCE [LARGE SCALE GENOMIC DNA]</scope>
    <source>
        <strain evidence="3 4">BAB-32</strain>
    </source>
</reference>
<evidence type="ECO:0000259" key="2">
    <source>
        <dbReference type="Pfam" id="PF01326"/>
    </source>
</evidence>
<dbReference type="Pfam" id="PF00391">
    <property type="entry name" value="PEP-utilizers"/>
    <property type="match status" value="1"/>
</dbReference>
<evidence type="ECO:0000313" key="4">
    <source>
        <dbReference type="Proteomes" id="UP000010729"/>
    </source>
</evidence>
<dbReference type="Gene3D" id="3.50.30.10">
    <property type="entry name" value="Phosphohistidine domain"/>
    <property type="match status" value="1"/>
</dbReference>
<dbReference type="InterPro" id="IPR036637">
    <property type="entry name" value="Phosphohistidine_dom_sf"/>
</dbReference>
<keyword evidence="3" id="KW-0808">Transferase</keyword>
<feature type="domain" description="PEP-utilising enzyme mobile" evidence="1">
    <location>
        <begin position="284"/>
        <end position="352"/>
    </location>
</feature>
<dbReference type="OrthoDB" id="9765468at2"/>
<dbReference type="InterPro" id="IPR013815">
    <property type="entry name" value="ATP_grasp_subdomain_1"/>
</dbReference>
<feature type="domain" description="Pyruvate phosphate dikinase AMP/ATP-binding" evidence="2">
    <location>
        <begin position="184"/>
        <end position="241"/>
    </location>
</feature>
<dbReference type="SUPFAM" id="SSF52009">
    <property type="entry name" value="Phosphohistidine domain"/>
    <property type="match status" value="1"/>
</dbReference>
<dbReference type="Gene3D" id="3.30.1490.20">
    <property type="entry name" value="ATP-grasp fold, A domain"/>
    <property type="match status" value="1"/>
</dbReference>
<organism evidence="3 4">
    <name type="scientific">Arthrobacter crystallopoietes BAB-32</name>
    <dbReference type="NCBI Taxonomy" id="1246476"/>
    <lineage>
        <taxon>Bacteria</taxon>
        <taxon>Bacillati</taxon>
        <taxon>Actinomycetota</taxon>
        <taxon>Actinomycetes</taxon>
        <taxon>Micrococcales</taxon>
        <taxon>Micrococcaceae</taxon>
        <taxon>Crystallibacter</taxon>
    </lineage>
</organism>
<dbReference type="InterPro" id="IPR051549">
    <property type="entry name" value="PEP_Utilizing_Enz"/>
</dbReference>